<dbReference type="EMBL" id="QCZG01000010">
    <property type="protein sequence ID" value="PWA12276.1"/>
    <property type="molecule type" value="Genomic_DNA"/>
</dbReference>
<keyword evidence="3" id="KW-1185">Reference proteome</keyword>
<evidence type="ECO:0000313" key="2">
    <source>
        <dbReference type="EMBL" id="PWA12276.1"/>
    </source>
</evidence>
<dbReference type="Pfam" id="PF13452">
    <property type="entry name" value="FAS1_DH_region"/>
    <property type="match status" value="1"/>
</dbReference>
<organism evidence="2 3">
    <name type="scientific">Pueribacillus theae</name>
    <dbReference type="NCBI Taxonomy" id="2171751"/>
    <lineage>
        <taxon>Bacteria</taxon>
        <taxon>Bacillati</taxon>
        <taxon>Bacillota</taxon>
        <taxon>Bacilli</taxon>
        <taxon>Bacillales</taxon>
        <taxon>Bacillaceae</taxon>
        <taxon>Pueribacillus</taxon>
    </lineage>
</organism>
<dbReference type="Gene3D" id="3.10.129.10">
    <property type="entry name" value="Hotdog Thioesterase"/>
    <property type="match status" value="1"/>
</dbReference>
<dbReference type="OrthoDB" id="160199at2"/>
<dbReference type="SUPFAM" id="SSF54637">
    <property type="entry name" value="Thioesterase/thiol ester dehydrase-isomerase"/>
    <property type="match status" value="1"/>
</dbReference>
<comment type="caution">
    <text evidence="2">The sequence shown here is derived from an EMBL/GenBank/DDBJ whole genome shotgun (WGS) entry which is preliminary data.</text>
</comment>
<feature type="domain" description="FAS1-like dehydratase" evidence="1">
    <location>
        <begin position="5"/>
        <end position="131"/>
    </location>
</feature>
<dbReference type="CDD" id="cd03441">
    <property type="entry name" value="R_hydratase_like"/>
    <property type="match status" value="1"/>
</dbReference>
<protein>
    <submittedName>
        <fullName evidence="2">MaoC family dehydratase</fullName>
    </submittedName>
</protein>
<evidence type="ECO:0000259" key="1">
    <source>
        <dbReference type="Pfam" id="PF13452"/>
    </source>
</evidence>
<sequence length="155" mass="17547">MYKHLIGKSSEKVLNLVERGAVKKFAEAIGDPHPIYIDREFASNTKYKTNIAPPTFPITFDYGRIQDSGLPKAGLIHGEQEFEYVRPLFVGEEVYCYSKVTDYYEKQGSNGSLGFMVRKNSGEDKEGNEIFSSKSIIIITETVRKGMKHAENLRT</sequence>
<dbReference type="RefSeq" id="WP_116554099.1">
    <property type="nucleotide sequence ID" value="NZ_QCZG01000010.1"/>
</dbReference>
<dbReference type="PIRSF" id="PIRSF018072">
    <property type="entry name" value="UCP018072"/>
    <property type="match status" value="1"/>
</dbReference>
<evidence type="ECO:0000313" key="3">
    <source>
        <dbReference type="Proteomes" id="UP000245998"/>
    </source>
</evidence>
<accession>A0A2U1K447</accession>
<reference evidence="2 3" key="1">
    <citation type="submission" date="2018-04" db="EMBL/GenBank/DDBJ databases">
        <title>Camelliibacillus theae gen. nov., sp. nov., isolated from Pu'er tea.</title>
        <authorList>
            <person name="Niu L."/>
        </authorList>
    </citation>
    <scope>NUCLEOTIDE SEQUENCE [LARGE SCALE GENOMIC DNA]</scope>
    <source>
        <strain evidence="2 3">T8</strain>
    </source>
</reference>
<dbReference type="Proteomes" id="UP000245998">
    <property type="component" value="Unassembled WGS sequence"/>
</dbReference>
<dbReference type="InterPro" id="IPR039569">
    <property type="entry name" value="FAS1-like_DH_region"/>
</dbReference>
<dbReference type="InterPro" id="IPR029069">
    <property type="entry name" value="HotDog_dom_sf"/>
</dbReference>
<proteinExistence type="predicted"/>
<dbReference type="InterPro" id="IPR016709">
    <property type="entry name" value="HadA-like"/>
</dbReference>
<gene>
    <name evidence="2" type="ORF">DCC39_06565</name>
</gene>
<name>A0A2U1K447_9BACI</name>
<dbReference type="AlphaFoldDB" id="A0A2U1K447"/>